<dbReference type="RefSeq" id="WP_185038608.1">
    <property type="nucleotide sequence ID" value="NZ_BAABFG010000005.1"/>
</dbReference>
<dbReference type="Proteomes" id="UP000546162">
    <property type="component" value="Unassembled WGS sequence"/>
</dbReference>
<evidence type="ECO:0000256" key="1">
    <source>
        <dbReference type="SAM" id="Phobius"/>
    </source>
</evidence>
<keyword evidence="3" id="KW-1185">Reference proteome</keyword>
<protein>
    <submittedName>
        <fullName evidence="2">Uncharacterized protein</fullName>
    </submittedName>
</protein>
<sequence length="170" mass="18360">MSVRLLRRASTTLHANSSGAVGPSARRSFSEGVNVKRHIIRGLTVALLGASVLALTAVPAQAFTLGGSCDGSTANGERQMFFHADNGKPLGTGIWNWHQNSSGAHEYHLWTIDDNLGDGASMVTQVVSGGRTISYQHMNNYKITYSVSKYRFVWNGYASSWFASTSCSRA</sequence>
<comment type="caution">
    <text evidence="2">The sequence shown here is derived from an EMBL/GenBank/DDBJ whole genome shotgun (WGS) entry which is preliminary data.</text>
</comment>
<dbReference type="EMBL" id="JACHNB010000001">
    <property type="protein sequence ID" value="MBB4738328.1"/>
    <property type="molecule type" value="Genomic_DNA"/>
</dbReference>
<reference evidence="2 3" key="1">
    <citation type="submission" date="2020-08" db="EMBL/GenBank/DDBJ databases">
        <title>Sequencing the genomes of 1000 actinobacteria strains.</title>
        <authorList>
            <person name="Klenk H.-P."/>
        </authorList>
    </citation>
    <scope>NUCLEOTIDE SEQUENCE [LARGE SCALE GENOMIC DNA]</scope>
    <source>
        <strain evidence="2 3">DSM 45809</strain>
    </source>
</reference>
<feature type="transmembrane region" description="Helical" evidence="1">
    <location>
        <begin position="39"/>
        <end position="60"/>
    </location>
</feature>
<proteinExistence type="predicted"/>
<organism evidence="2 3">
    <name type="scientific">Actinoplanes octamycinicus</name>
    <dbReference type="NCBI Taxonomy" id="135948"/>
    <lineage>
        <taxon>Bacteria</taxon>
        <taxon>Bacillati</taxon>
        <taxon>Actinomycetota</taxon>
        <taxon>Actinomycetes</taxon>
        <taxon>Micromonosporales</taxon>
        <taxon>Micromonosporaceae</taxon>
        <taxon>Actinoplanes</taxon>
    </lineage>
</organism>
<gene>
    <name evidence="2" type="ORF">BJY16_001787</name>
</gene>
<accession>A0A7W7GU33</accession>
<keyword evidence="1" id="KW-0812">Transmembrane</keyword>
<dbReference type="AlphaFoldDB" id="A0A7W7GU33"/>
<name>A0A7W7GU33_9ACTN</name>
<keyword evidence="1" id="KW-0472">Membrane</keyword>
<keyword evidence="1" id="KW-1133">Transmembrane helix</keyword>
<evidence type="ECO:0000313" key="2">
    <source>
        <dbReference type="EMBL" id="MBB4738328.1"/>
    </source>
</evidence>
<evidence type="ECO:0000313" key="3">
    <source>
        <dbReference type="Proteomes" id="UP000546162"/>
    </source>
</evidence>